<dbReference type="Pfam" id="PF17918">
    <property type="entry name" value="TetR_C_15"/>
    <property type="match status" value="1"/>
</dbReference>
<name>A0ABV8UA78_9PROT</name>
<evidence type="ECO:0000256" key="1">
    <source>
        <dbReference type="ARBA" id="ARBA00023015"/>
    </source>
</evidence>
<dbReference type="PROSITE" id="PS50977">
    <property type="entry name" value="HTH_TETR_2"/>
    <property type="match status" value="1"/>
</dbReference>
<reference evidence="7" key="1">
    <citation type="journal article" date="2019" name="Int. J. Syst. Evol. Microbiol.">
        <title>The Global Catalogue of Microorganisms (GCM) 10K type strain sequencing project: providing services to taxonomists for standard genome sequencing and annotation.</title>
        <authorList>
            <consortium name="The Broad Institute Genomics Platform"/>
            <consortium name="The Broad Institute Genome Sequencing Center for Infectious Disease"/>
            <person name="Wu L."/>
            <person name="Ma J."/>
        </authorList>
    </citation>
    <scope>NUCLEOTIDE SEQUENCE [LARGE SCALE GENOMIC DNA]</scope>
    <source>
        <strain evidence="7">CGMCC 1.15304</strain>
    </source>
</reference>
<dbReference type="Proteomes" id="UP001595776">
    <property type="component" value="Unassembled WGS sequence"/>
</dbReference>
<dbReference type="PRINTS" id="PR00455">
    <property type="entry name" value="HTHTETR"/>
</dbReference>
<evidence type="ECO:0000256" key="4">
    <source>
        <dbReference type="PROSITE-ProRule" id="PRU00335"/>
    </source>
</evidence>
<proteinExistence type="predicted"/>
<dbReference type="Pfam" id="PF00440">
    <property type="entry name" value="TetR_N"/>
    <property type="match status" value="1"/>
</dbReference>
<comment type="caution">
    <text evidence="6">The sequence shown here is derived from an EMBL/GenBank/DDBJ whole genome shotgun (WGS) entry which is preliminary data.</text>
</comment>
<evidence type="ECO:0000256" key="2">
    <source>
        <dbReference type="ARBA" id="ARBA00023125"/>
    </source>
</evidence>
<keyword evidence="1" id="KW-0805">Transcription regulation</keyword>
<sequence>MPPQLSQKPRKQPKQARSIATVEAILEAAAQVFCEQGYTGGTTDKVAIRAGVSIGSLYQYFPNKEALLLALAERHMEEGFLLIREKLAAALITQPPLKQLLRHFVEALIALHQVNPDLHRVLFNEAPLPPSFTAEKEAAERKFAGELVALFQQYPEVKAEDMSVSCYLLVQAVEGLVHGYILYPPKDIEADKLVHEIVRMLYRYLVQEN</sequence>
<dbReference type="InterPro" id="IPR023772">
    <property type="entry name" value="DNA-bd_HTH_TetR-type_CS"/>
</dbReference>
<gene>
    <name evidence="6" type="ORF">ACFO5Q_07585</name>
</gene>
<keyword evidence="2 4" id="KW-0238">DNA-binding</keyword>
<evidence type="ECO:0000256" key="3">
    <source>
        <dbReference type="ARBA" id="ARBA00023163"/>
    </source>
</evidence>
<dbReference type="RefSeq" id="WP_068149425.1">
    <property type="nucleotide sequence ID" value="NZ_JBHSCR010000004.1"/>
</dbReference>
<dbReference type="Gene3D" id="1.10.357.10">
    <property type="entry name" value="Tetracycline Repressor, domain 2"/>
    <property type="match status" value="1"/>
</dbReference>
<accession>A0ABV8UA78</accession>
<protein>
    <submittedName>
        <fullName evidence="6">TetR/AcrR family transcriptional regulator</fullName>
    </submittedName>
</protein>
<dbReference type="PROSITE" id="PS01081">
    <property type="entry name" value="HTH_TETR_1"/>
    <property type="match status" value="1"/>
</dbReference>
<keyword evidence="3" id="KW-0804">Transcription</keyword>
<feature type="DNA-binding region" description="H-T-H motif" evidence="4">
    <location>
        <begin position="42"/>
        <end position="61"/>
    </location>
</feature>
<keyword evidence="7" id="KW-1185">Reference proteome</keyword>
<dbReference type="InterPro" id="IPR050109">
    <property type="entry name" value="HTH-type_TetR-like_transc_reg"/>
</dbReference>
<dbReference type="InterPro" id="IPR041669">
    <property type="entry name" value="TetR_C_15"/>
</dbReference>
<dbReference type="InterPro" id="IPR009057">
    <property type="entry name" value="Homeodomain-like_sf"/>
</dbReference>
<organism evidence="6 7">
    <name type="scientific">Kordiimonas lipolytica</name>
    <dbReference type="NCBI Taxonomy" id="1662421"/>
    <lineage>
        <taxon>Bacteria</taxon>
        <taxon>Pseudomonadati</taxon>
        <taxon>Pseudomonadota</taxon>
        <taxon>Alphaproteobacteria</taxon>
        <taxon>Kordiimonadales</taxon>
        <taxon>Kordiimonadaceae</taxon>
        <taxon>Kordiimonas</taxon>
    </lineage>
</organism>
<dbReference type="PANTHER" id="PTHR30055:SF234">
    <property type="entry name" value="HTH-TYPE TRANSCRIPTIONAL REGULATOR BETI"/>
    <property type="match status" value="1"/>
</dbReference>
<evidence type="ECO:0000313" key="6">
    <source>
        <dbReference type="EMBL" id="MFC4347703.1"/>
    </source>
</evidence>
<feature type="domain" description="HTH tetR-type" evidence="5">
    <location>
        <begin position="19"/>
        <end position="79"/>
    </location>
</feature>
<evidence type="ECO:0000259" key="5">
    <source>
        <dbReference type="PROSITE" id="PS50977"/>
    </source>
</evidence>
<dbReference type="InterPro" id="IPR001647">
    <property type="entry name" value="HTH_TetR"/>
</dbReference>
<dbReference type="EMBL" id="JBHSCR010000004">
    <property type="protein sequence ID" value="MFC4347703.1"/>
    <property type="molecule type" value="Genomic_DNA"/>
</dbReference>
<evidence type="ECO:0000313" key="7">
    <source>
        <dbReference type="Proteomes" id="UP001595776"/>
    </source>
</evidence>
<dbReference type="SUPFAM" id="SSF46689">
    <property type="entry name" value="Homeodomain-like"/>
    <property type="match status" value="1"/>
</dbReference>
<dbReference type="PANTHER" id="PTHR30055">
    <property type="entry name" value="HTH-TYPE TRANSCRIPTIONAL REGULATOR RUTR"/>
    <property type="match status" value="1"/>
</dbReference>